<evidence type="ECO:0000313" key="2">
    <source>
        <dbReference type="RefSeq" id="XP_045148618.1"/>
    </source>
</evidence>
<evidence type="ECO:0000313" key="1">
    <source>
        <dbReference type="Proteomes" id="UP000694863"/>
    </source>
</evidence>
<sequence length="471" mass="51321">MGQDPQLQLLGLGLLLMAQGPLRAGTQDVSLQSLPEVLGYQGANVTLPCRLLLPQGHGQVTQVQWQLLGDTPTNVAIMLSTGETHFSNPKRMAFHISGTATGLLDGSLVLRELSSKDEGSYTCEFVLFPQGSLKDRVRLRVLAQPQVQALALPVDIPLSPAPVPLALCVTIGGRPPSNVSWSLPWDRNISQKAQTSQGPGPLPGTDNVNSSLMLMPQSWMDGKNVTCRVEHESFKEPRELPVMLNIRSSAPHSHDNLGRSPTQVARSQQWGAKHGCQRKRALLPDAWEVPGKSECSVPCHSRFPGEVTFPLLCLPRTTGPLPPSAVDQGHRLLIRTVDESVNTTFICSVTNTLGTRWAEKTIQVKGKSGEQSTSFNLHWLIISISISISILVILVIAFLLVYKIRCRCMNRNRAAANRGGANGSNADPSLRLNPVSGEAGRREMLADERRERLELPGPSPHSPGKHCLQRQ</sequence>
<name>A0AC55DA45_ECHTE</name>
<gene>
    <name evidence="2" type="primary">LOC123521982</name>
</gene>
<keyword evidence="2" id="KW-0675">Receptor</keyword>
<reference evidence="2" key="1">
    <citation type="submission" date="2025-08" db="UniProtKB">
        <authorList>
            <consortium name="RefSeq"/>
        </authorList>
    </citation>
    <scope>IDENTIFICATION</scope>
</reference>
<keyword evidence="1" id="KW-1185">Reference proteome</keyword>
<accession>A0AC55DA45</accession>
<proteinExistence type="predicted"/>
<protein>
    <submittedName>
        <fullName evidence="2">Poliovirus receptor homolog</fullName>
    </submittedName>
</protein>
<dbReference type="RefSeq" id="XP_045148618.1">
    <property type="nucleotide sequence ID" value="XM_045292683.1"/>
</dbReference>
<dbReference type="Proteomes" id="UP000694863">
    <property type="component" value="Unplaced"/>
</dbReference>
<organism evidence="1 2">
    <name type="scientific">Echinops telfairi</name>
    <name type="common">Lesser hedgehog tenrec</name>
    <dbReference type="NCBI Taxonomy" id="9371"/>
    <lineage>
        <taxon>Eukaryota</taxon>
        <taxon>Metazoa</taxon>
        <taxon>Chordata</taxon>
        <taxon>Craniata</taxon>
        <taxon>Vertebrata</taxon>
        <taxon>Euteleostomi</taxon>
        <taxon>Mammalia</taxon>
        <taxon>Eutheria</taxon>
        <taxon>Afrotheria</taxon>
        <taxon>Tenrecidae</taxon>
        <taxon>Tenrecinae</taxon>
        <taxon>Echinops</taxon>
    </lineage>
</organism>